<dbReference type="Proteomes" id="UP000184543">
    <property type="component" value="Unassembled WGS sequence"/>
</dbReference>
<dbReference type="InterPro" id="IPR006860">
    <property type="entry name" value="FecR"/>
</dbReference>
<evidence type="ECO:0000256" key="1">
    <source>
        <dbReference type="SAM" id="Phobius"/>
    </source>
</evidence>
<keyword evidence="1" id="KW-1133">Transmembrane helix</keyword>
<protein>
    <submittedName>
        <fullName evidence="4">FecR family protein</fullName>
    </submittedName>
</protein>
<feature type="domain" description="Protein FecR C-terminal" evidence="3">
    <location>
        <begin position="321"/>
        <end position="390"/>
    </location>
</feature>
<dbReference type="InterPro" id="IPR012373">
    <property type="entry name" value="Ferrdict_sens_TM"/>
</dbReference>
<dbReference type="PANTHER" id="PTHR30273:SF2">
    <property type="entry name" value="PROTEIN FECR"/>
    <property type="match status" value="1"/>
</dbReference>
<dbReference type="Pfam" id="PF16344">
    <property type="entry name" value="FecR_C"/>
    <property type="match status" value="1"/>
</dbReference>
<keyword evidence="1" id="KW-0812">Transmembrane</keyword>
<dbReference type="Gene3D" id="2.60.120.1440">
    <property type="match status" value="1"/>
</dbReference>
<organism evidence="4 5">
    <name type="scientific">Pseudozobellia thermophila</name>
    <dbReference type="NCBI Taxonomy" id="192903"/>
    <lineage>
        <taxon>Bacteria</taxon>
        <taxon>Pseudomonadati</taxon>
        <taxon>Bacteroidota</taxon>
        <taxon>Flavobacteriia</taxon>
        <taxon>Flavobacteriales</taxon>
        <taxon>Flavobacteriaceae</taxon>
        <taxon>Pseudozobellia</taxon>
    </lineage>
</organism>
<dbReference type="InterPro" id="IPR032508">
    <property type="entry name" value="FecR_C"/>
</dbReference>
<accession>A0A1M6MVI4</accession>
<evidence type="ECO:0000259" key="3">
    <source>
        <dbReference type="Pfam" id="PF16344"/>
    </source>
</evidence>
<dbReference type="PANTHER" id="PTHR30273">
    <property type="entry name" value="PERIPLASMIC SIGNAL SENSOR AND SIGMA FACTOR ACTIVATOR FECR-RELATED"/>
    <property type="match status" value="1"/>
</dbReference>
<keyword evidence="1" id="KW-0472">Membrane</keyword>
<keyword evidence="5" id="KW-1185">Reference proteome</keyword>
<name>A0A1M6MVI4_9FLAO</name>
<gene>
    <name evidence="4" type="ORF">SAMN04488513_11121</name>
</gene>
<evidence type="ECO:0000313" key="5">
    <source>
        <dbReference type="Proteomes" id="UP000184543"/>
    </source>
</evidence>
<dbReference type="Pfam" id="PF04773">
    <property type="entry name" value="FecR"/>
    <property type="match status" value="1"/>
</dbReference>
<proteinExistence type="predicted"/>
<dbReference type="GO" id="GO:0016989">
    <property type="term" value="F:sigma factor antagonist activity"/>
    <property type="evidence" value="ECO:0007669"/>
    <property type="project" value="TreeGrafter"/>
</dbReference>
<dbReference type="EMBL" id="FQYU01000011">
    <property type="protein sequence ID" value="SHJ87481.1"/>
    <property type="molecule type" value="Genomic_DNA"/>
</dbReference>
<feature type="domain" description="FecR protein" evidence="2">
    <location>
        <begin position="182"/>
        <end position="277"/>
    </location>
</feature>
<reference evidence="5" key="1">
    <citation type="submission" date="2016-11" db="EMBL/GenBank/DDBJ databases">
        <authorList>
            <person name="Varghese N."/>
            <person name="Submissions S."/>
        </authorList>
    </citation>
    <scope>NUCLEOTIDE SEQUENCE [LARGE SCALE GENOMIC DNA]</scope>
    <source>
        <strain evidence="5">DSM 19858</strain>
    </source>
</reference>
<evidence type="ECO:0000259" key="2">
    <source>
        <dbReference type="Pfam" id="PF04773"/>
    </source>
</evidence>
<dbReference type="RefSeq" id="WP_072995315.1">
    <property type="nucleotide sequence ID" value="NZ_FQYU01000011.1"/>
</dbReference>
<dbReference type="STRING" id="192903.SAMN04488513_11121"/>
<feature type="transmembrane region" description="Helical" evidence="1">
    <location>
        <begin position="84"/>
        <end position="103"/>
    </location>
</feature>
<dbReference type="Gene3D" id="3.55.50.30">
    <property type="match status" value="1"/>
</dbReference>
<evidence type="ECO:0000313" key="4">
    <source>
        <dbReference type="EMBL" id="SHJ87481.1"/>
    </source>
</evidence>
<dbReference type="AlphaFoldDB" id="A0A1M6MVI4"/>
<sequence>MIAPETENLIIKFINNQASISELEELENWMEDPRHEKLFKAYVKTNYAIDFNMRRFDSEKLKNRLLREMANEKKAIKLERRRKVMNYAAAAVVIGVFACAYFYQFNSPAEPIEEKPVELTLKNTIEPGTDKAILTLEDGSMVALDKTNPYDAPHAKSNGEQIVYKNVGAKPSKIEYNYLTIPRGGQFYIKLSDGTEVWLNSESRLKYPVSFRENETREVELVYGEAYFDVSPSTEHKGSKFKVLNKNQEIEVLGTEFNIKAYRDEAHIYTTLVEGSVTVGSGGQVQKLAPAQQSKLDIGSNTFNVYKVNVYNETSWKNGIFSFRDKPLKDIMKVISRWYDVDVVFENKELEAVTFKGVLGKNQDLQEILSAIKTLSIIENYEINEKKIILK</sequence>